<name>A8LJN2_DINSH</name>
<organism evidence="2 3">
    <name type="scientific">Dinoroseobacter shibae (strain DSM 16493 / NCIMB 14021 / DFL 12)</name>
    <dbReference type="NCBI Taxonomy" id="398580"/>
    <lineage>
        <taxon>Bacteria</taxon>
        <taxon>Pseudomonadati</taxon>
        <taxon>Pseudomonadota</taxon>
        <taxon>Alphaproteobacteria</taxon>
        <taxon>Rhodobacterales</taxon>
        <taxon>Roseobacteraceae</taxon>
        <taxon>Dinoroseobacter</taxon>
    </lineage>
</organism>
<protein>
    <submittedName>
        <fullName evidence="2">Uncharacterized protein</fullName>
    </submittedName>
</protein>
<dbReference type="KEGG" id="dsh:Dshi_2902"/>
<feature type="signal peptide" evidence="1">
    <location>
        <begin position="1"/>
        <end position="26"/>
    </location>
</feature>
<dbReference type="eggNOG" id="ENOG5032S0I">
    <property type="taxonomic scope" value="Bacteria"/>
</dbReference>
<reference evidence="3" key="1">
    <citation type="journal article" date="2010" name="ISME J.">
        <title>The complete genome sequence of the algal symbiont Dinoroseobacter shibae: a hitchhiker's guide to life in the sea.</title>
        <authorList>
            <person name="Wagner-Dobler I."/>
            <person name="Ballhausen B."/>
            <person name="Berger M."/>
            <person name="Brinkhoff T."/>
            <person name="Buchholz I."/>
            <person name="Bunk B."/>
            <person name="Cypionka H."/>
            <person name="Daniel R."/>
            <person name="Drepper T."/>
            <person name="Gerdts G."/>
            <person name="Hahnke S."/>
            <person name="Han C."/>
            <person name="Jahn D."/>
            <person name="Kalhoefer D."/>
            <person name="Kiss H."/>
            <person name="Klenk H.P."/>
            <person name="Kyrpides N."/>
            <person name="Liebl W."/>
            <person name="Liesegang H."/>
            <person name="Meincke L."/>
            <person name="Pati A."/>
            <person name="Petersen J."/>
            <person name="Piekarski T."/>
            <person name="Pommerenke C."/>
            <person name="Pradella S."/>
            <person name="Pukall R."/>
            <person name="Rabus R."/>
            <person name="Stackebrandt E."/>
            <person name="Thole S."/>
            <person name="Thompson L."/>
            <person name="Tielen P."/>
            <person name="Tomasch J."/>
            <person name="von Jan M."/>
            <person name="Wanphrut N."/>
            <person name="Wichels A."/>
            <person name="Zech H."/>
            <person name="Simon M."/>
        </authorList>
    </citation>
    <scope>NUCLEOTIDE SEQUENCE [LARGE SCALE GENOMIC DNA]</scope>
    <source>
        <strain evidence="3">DSM 16493 / NCIMB 14021 / DFL 12</strain>
    </source>
</reference>
<feature type="chain" id="PRO_5002725959" evidence="1">
    <location>
        <begin position="27"/>
        <end position="126"/>
    </location>
</feature>
<gene>
    <name evidence="2" type="ordered locus">Dshi_2902</name>
</gene>
<accession>A8LJN2</accession>
<dbReference type="Proteomes" id="UP000006833">
    <property type="component" value="Chromosome"/>
</dbReference>
<sequence length="126" mass="13702">MMETPMPRPLIPALALGLLCTAPLWASPSVIETAEAQRSGAGWRISVTLSHPDTGWDHYADGWEVLTPDGVSLGTRVLAHPHVEEQPFTRSLGGVRVPEGVTELVIRARCNLDGYTGTPFTLRLPY</sequence>
<dbReference type="STRING" id="398580.Dshi_2902"/>
<proteinExistence type="predicted"/>
<keyword evidence="3" id="KW-1185">Reference proteome</keyword>
<dbReference type="EMBL" id="CP000830">
    <property type="protein sequence ID" value="ABV94635.1"/>
    <property type="molecule type" value="Genomic_DNA"/>
</dbReference>
<evidence type="ECO:0000313" key="2">
    <source>
        <dbReference type="EMBL" id="ABV94635.1"/>
    </source>
</evidence>
<dbReference type="AlphaFoldDB" id="A8LJN2"/>
<evidence type="ECO:0000313" key="3">
    <source>
        <dbReference type="Proteomes" id="UP000006833"/>
    </source>
</evidence>
<dbReference type="HOGENOM" id="CLU_157187_0_0_5"/>
<keyword evidence="1" id="KW-0732">Signal</keyword>
<evidence type="ECO:0000256" key="1">
    <source>
        <dbReference type="SAM" id="SignalP"/>
    </source>
</evidence>